<keyword evidence="3" id="KW-1185">Reference proteome</keyword>
<dbReference type="Proteomes" id="UP001152799">
    <property type="component" value="Chromosome 13"/>
</dbReference>
<dbReference type="EMBL" id="OU892289">
    <property type="protein sequence ID" value="CAG9763496.1"/>
    <property type="molecule type" value="Genomic_DNA"/>
</dbReference>
<dbReference type="AlphaFoldDB" id="A0A9N9QLE9"/>
<name>A0A9N9QLE9_9CUCU</name>
<sequence length="348" mass="39996">MRAASCLLRKNKSARKYFMLSTIPSLQLQRELIVRHINENDVYRRKTAATESRRTRTLAYCLPKGRGSLPVCEITFQNTLAVSEKAVRTAIRSIHSKCKYIENKKTKTLNKKLHQLRQQKHTLQGQRDENERVFQFQKPVLNFTDTNFSENEVECLSLGFKYRPTLNNTNFQIKNLERLAVETITLLQSLENANAIEGECEMVIRSELSKIENKNLLDRGSFNSATIKSIKKKISEGHLVLTKADKGSSVVVLHKKDYDEKVLKFVRENNFEIFNPKFPTFIKTVNSVMKECTSTISKGLIYHLSANNTTIPRLYGLLKVHKSDIFSEMPIRPVVSFTNSPTYKLAKC</sequence>
<evidence type="ECO:0000313" key="2">
    <source>
        <dbReference type="EMBL" id="CAG9763496.1"/>
    </source>
</evidence>
<gene>
    <name evidence="2" type="ORF">CEUTPL_LOCUS4155</name>
</gene>
<keyword evidence="1" id="KW-0175">Coiled coil</keyword>
<proteinExistence type="predicted"/>
<feature type="coiled-coil region" evidence="1">
    <location>
        <begin position="106"/>
        <end position="133"/>
    </location>
</feature>
<dbReference type="OrthoDB" id="6784016at2759"/>
<accession>A0A9N9QLE9</accession>
<reference evidence="2" key="1">
    <citation type="submission" date="2022-01" db="EMBL/GenBank/DDBJ databases">
        <authorList>
            <person name="King R."/>
        </authorList>
    </citation>
    <scope>NUCLEOTIDE SEQUENCE</scope>
</reference>
<evidence type="ECO:0000256" key="1">
    <source>
        <dbReference type="SAM" id="Coils"/>
    </source>
</evidence>
<protein>
    <submittedName>
        <fullName evidence="2">Uncharacterized protein</fullName>
    </submittedName>
</protein>
<evidence type="ECO:0000313" key="3">
    <source>
        <dbReference type="Proteomes" id="UP001152799"/>
    </source>
</evidence>
<organism evidence="2 3">
    <name type="scientific">Ceutorhynchus assimilis</name>
    <name type="common">cabbage seed weevil</name>
    <dbReference type="NCBI Taxonomy" id="467358"/>
    <lineage>
        <taxon>Eukaryota</taxon>
        <taxon>Metazoa</taxon>
        <taxon>Ecdysozoa</taxon>
        <taxon>Arthropoda</taxon>
        <taxon>Hexapoda</taxon>
        <taxon>Insecta</taxon>
        <taxon>Pterygota</taxon>
        <taxon>Neoptera</taxon>
        <taxon>Endopterygota</taxon>
        <taxon>Coleoptera</taxon>
        <taxon>Polyphaga</taxon>
        <taxon>Cucujiformia</taxon>
        <taxon>Curculionidae</taxon>
        <taxon>Ceutorhynchinae</taxon>
        <taxon>Ceutorhynchus</taxon>
    </lineage>
</organism>